<dbReference type="PROSITE" id="PS51257">
    <property type="entry name" value="PROKAR_LIPOPROTEIN"/>
    <property type="match status" value="1"/>
</dbReference>
<dbReference type="Proteomes" id="UP000198287">
    <property type="component" value="Unassembled WGS sequence"/>
</dbReference>
<reference evidence="3 4" key="1">
    <citation type="submission" date="2015-12" db="EMBL/GenBank/DDBJ databases">
        <title>The genome of Folsomia candida.</title>
        <authorList>
            <person name="Faddeeva A."/>
            <person name="Derks M.F."/>
            <person name="Anvar Y."/>
            <person name="Smit S."/>
            <person name="Van Straalen N."/>
            <person name="Roelofs D."/>
        </authorList>
    </citation>
    <scope>NUCLEOTIDE SEQUENCE [LARGE SCALE GENOMIC DNA]</scope>
    <source>
        <strain evidence="3 4">VU population</strain>
        <tissue evidence="3">Whole body</tissue>
    </source>
</reference>
<comment type="caution">
    <text evidence="3">The sequence shown here is derived from an EMBL/GenBank/DDBJ whole genome shotgun (WGS) entry which is preliminary data.</text>
</comment>
<evidence type="ECO:0000313" key="3">
    <source>
        <dbReference type="EMBL" id="OXA44153.1"/>
    </source>
</evidence>
<accession>A0A226DG18</accession>
<feature type="region of interest" description="Disordered" evidence="1">
    <location>
        <begin position="149"/>
        <end position="169"/>
    </location>
</feature>
<name>A0A226DG18_FOLCA</name>
<evidence type="ECO:0000256" key="1">
    <source>
        <dbReference type="SAM" id="MobiDB-lite"/>
    </source>
</evidence>
<keyword evidence="2" id="KW-0472">Membrane</keyword>
<keyword evidence="2" id="KW-0812">Transmembrane</keyword>
<gene>
    <name evidence="3" type="ORF">Fcan01_21119</name>
</gene>
<protein>
    <submittedName>
        <fullName evidence="3">Uncharacterized protein</fullName>
    </submittedName>
</protein>
<proteinExistence type="predicted"/>
<evidence type="ECO:0000256" key="2">
    <source>
        <dbReference type="SAM" id="Phobius"/>
    </source>
</evidence>
<feature type="transmembrane region" description="Helical" evidence="2">
    <location>
        <begin position="99"/>
        <end position="116"/>
    </location>
</feature>
<dbReference type="AlphaFoldDB" id="A0A226DG18"/>
<keyword evidence="2" id="KW-1133">Transmembrane helix</keyword>
<dbReference type="EMBL" id="LNIX01000020">
    <property type="protein sequence ID" value="OXA44153.1"/>
    <property type="molecule type" value="Genomic_DNA"/>
</dbReference>
<evidence type="ECO:0000313" key="4">
    <source>
        <dbReference type="Proteomes" id="UP000198287"/>
    </source>
</evidence>
<organism evidence="3 4">
    <name type="scientific">Folsomia candida</name>
    <name type="common">Springtail</name>
    <dbReference type="NCBI Taxonomy" id="158441"/>
    <lineage>
        <taxon>Eukaryota</taxon>
        <taxon>Metazoa</taxon>
        <taxon>Ecdysozoa</taxon>
        <taxon>Arthropoda</taxon>
        <taxon>Hexapoda</taxon>
        <taxon>Collembola</taxon>
        <taxon>Entomobryomorpha</taxon>
        <taxon>Isotomoidea</taxon>
        <taxon>Isotomidae</taxon>
        <taxon>Proisotominae</taxon>
        <taxon>Folsomia</taxon>
    </lineage>
</organism>
<keyword evidence="4" id="KW-1185">Reference proteome</keyword>
<sequence length="169" mass="19200">MAHKIITFPPQKLFVGEVTSLILLPHLTSVSCMKLWAKMSPLCSSAVDRKQGKVTQHFCVLQKKTYLSLKLGKDFGNIPEVCRCKSERNWVDVDVDMDVVVVFYAAIIILLLTTNFRRKRPSSSSRTESNPSTNTRKHWLFFNPISGEAQQASKKESQQFIHTQDAETV</sequence>